<evidence type="ECO:0008006" key="4">
    <source>
        <dbReference type="Google" id="ProtNLM"/>
    </source>
</evidence>
<dbReference type="Proteomes" id="UP000681720">
    <property type="component" value="Unassembled WGS sequence"/>
</dbReference>
<dbReference type="Gene3D" id="1.10.150.50">
    <property type="entry name" value="Transcription Factor, Ets-1"/>
    <property type="match status" value="1"/>
</dbReference>
<evidence type="ECO:0000313" key="2">
    <source>
        <dbReference type="EMBL" id="CAF4903139.1"/>
    </source>
</evidence>
<dbReference type="EMBL" id="CAJOBH010114034">
    <property type="protein sequence ID" value="CAF4676574.1"/>
    <property type="molecule type" value="Genomic_DNA"/>
</dbReference>
<evidence type="ECO:0000313" key="1">
    <source>
        <dbReference type="EMBL" id="CAF4676574.1"/>
    </source>
</evidence>
<sequence length="33" mass="3857">MSWDVSEVKQWLKRIELSHLETALIDVDGKLLC</sequence>
<name>A0A8S2ZXS9_9BILA</name>
<organism evidence="1 3">
    <name type="scientific">Rotaria magnacalcarata</name>
    <dbReference type="NCBI Taxonomy" id="392030"/>
    <lineage>
        <taxon>Eukaryota</taxon>
        <taxon>Metazoa</taxon>
        <taxon>Spiralia</taxon>
        <taxon>Gnathifera</taxon>
        <taxon>Rotifera</taxon>
        <taxon>Eurotatoria</taxon>
        <taxon>Bdelloidea</taxon>
        <taxon>Philodinida</taxon>
        <taxon>Philodinidae</taxon>
        <taxon>Rotaria</taxon>
    </lineage>
</organism>
<proteinExistence type="predicted"/>
<protein>
    <recommendedName>
        <fullName evidence="4">SAM domain-containing protein</fullName>
    </recommendedName>
</protein>
<reference evidence="1" key="1">
    <citation type="submission" date="2021-02" db="EMBL/GenBank/DDBJ databases">
        <authorList>
            <person name="Nowell W R."/>
        </authorList>
    </citation>
    <scope>NUCLEOTIDE SEQUENCE</scope>
</reference>
<dbReference type="EMBL" id="CAJOBJ010176743">
    <property type="protein sequence ID" value="CAF4903139.1"/>
    <property type="molecule type" value="Genomic_DNA"/>
</dbReference>
<accession>A0A8S2ZXS9</accession>
<comment type="caution">
    <text evidence="1">The sequence shown here is derived from an EMBL/GenBank/DDBJ whole genome shotgun (WGS) entry which is preliminary data.</text>
</comment>
<dbReference type="InterPro" id="IPR013761">
    <property type="entry name" value="SAM/pointed_sf"/>
</dbReference>
<dbReference type="SUPFAM" id="SSF47769">
    <property type="entry name" value="SAM/Pointed domain"/>
    <property type="match status" value="1"/>
</dbReference>
<dbReference type="AlphaFoldDB" id="A0A8S2ZXS9"/>
<gene>
    <name evidence="1" type="ORF">BYL167_LOCUS43182</name>
    <name evidence="2" type="ORF">GIL414_LOCUS51937</name>
</gene>
<feature type="non-terminal residue" evidence="1">
    <location>
        <position position="1"/>
    </location>
</feature>
<dbReference type="Proteomes" id="UP000681967">
    <property type="component" value="Unassembled WGS sequence"/>
</dbReference>
<evidence type="ECO:0000313" key="3">
    <source>
        <dbReference type="Proteomes" id="UP000681967"/>
    </source>
</evidence>